<reference evidence="2 3" key="1">
    <citation type="submission" date="2019-03" db="EMBL/GenBank/DDBJ databases">
        <title>Draft Genome Sequence of Massilia arenosa sp. nov., a Novel Massilia Species Isolated from a Sandy-loam Maize Soil.</title>
        <authorList>
            <person name="Raths R."/>
            <person name="Peta V."/>
            <person name="Bucking H."/>
        </authorList>
    </citation>
    <scope>NUCLEOTIDE SEQUENCE [LARGE SCALE GENOMIC DNA]</scope>
    <source>
        <strain evidence="2 3">MC02</strain>
    </source>
</reference>
<dbReference type="Proteomes" id="UP000298438">
    <property type="component" value="Unassembled WGS sequence"/>
</dbReference>
<gene>
    <name evidence="2" type="ORF">E4L96_09355</name>
</gene>
<dbReference type="AlphaFoldDB" id="A0A4Y9SHW1"/>
<sequence length="61" mass="5832">MAPAPPSPAAWSAAAVRSPSATSRWPSTPPPWPCCCGTKASSAPCSTPASCCAGSGPASGT</sequence>
<protein>
    <submittedName>
        <fullName evidence="2">Uncharacterized protein</fullName>
    </submittedName>
</protein>
<proteinExistence type="predicted"/>
<evidence type="ECO:0000313" key="3">
    <source>
        <dbReference type="Proteomes" id="UP000298438"/>
    </source>
</evidence>
<accession>A0A4Y9SHW1</accession>
<keyword evidence="3" id="KW-1185">Reference proteome</keyword>
<dbReference type="EMBL" id="SPVF01000123">
    <property type="protein sequence ID" value="TFW21170.1"/>
    <property type="molecule type" value="Genomic_DNA"/>
</dbReference>
<feature type="compositionally biased region" description="Low complexity" evidence="1">
    <location>
        <begin position="9"/>
        <end position="26"/>
    </location>
</feature>
<comment type="caution">
    <text evidence="2">The sequence shown here is derived from an EMBL/GenBank/DDBJ whole genome shotgun (WGS) entry which is preliminary data.</text>
</comment>
<organism evidence="2 3">
    <name type="scientific">Zemynaea arenosa</name>
    <dbReference type="NCBI Taxonomy" id="2561931"/>
    <lineage>
        <taxon>Bacteria</taxon>
        <taxon>Pseudomonadati</taxon>
        <taxon>Pseudomonadota</taxon>
        <taxon>Betaproteobacteria</taxon>
        <taxon>Burkholderiales</taxon>
        <taxon>Oxalobacteraceae</taxon>
        <taxon>Telluria group</taxon>
        <taxon>Zemynaea</taxon>
    </lineage>
</organism>
<evidence type="ECO:0000256" key="1">
    <source>
        <dbReference type="SAM" id="MobiDB-lite"/>
    </source>
</evidence>
<name>A0A4Y9SHW1_9BURK</name>
<evidence type="ECO:0000313" key="2">
    <source>
        <dbReference type="EMBL" id="TFW21170.1"/>
    </source>
</evidence>
<feature type="region of interest" description="Disordered" evidence="1">
    <location>
        <begin position="41"/>
        <end position="61"/>
    </location>
</feature>
<feature type="region of interest" description="Disordered" evidence="1">
    <location>
        <begin position="1"/>
        <end position="29"/>
    </location>
</feature>